<dbReference type="Proteomes" id="UP000182312">
    <property type="component" value="Unassembled WGS sequence"/>
</dbReference>
<evidence type="ECO:0000259" key="2">
    <source>
        <dbReference type="Pfam" id="PF00589"/>
    </source>
</evidence>
<evidence type="ECO:0000256" key="1">
    <source>
        <dbReference type="ARBA" id="ARBA00023172"/>
    </source>
</evidence>
<dbReference type="InterPro" id="IPR011010">
    <property type="entry name" value="DNA_brk_join_enz"/>
</dbReference>
<dbReference type="GO" id="GO:0006310">
    <property type="term" value="P:DNA recombination"/>
    <property type="evidence" value="ECO:0007669"/>
    <property type="project" value="UniProtKB-KW"/>
</dbReference>
<dbReference type="InterPro" id="IPR002104">
    <property type="entry name" value="Integrase_catalytic"/>
</dbReference>
<reference evidence="3 4" key="1">
    <citation type="submission" date="2016-10" db="EMBL/GenBank/DDBJ databases">
        <authorList>
            <person name="de Groot N.N."/>
        </authorList>
    </citation>
    <scope>NUCLEOTIDE SEQUENCE [LARGE SCALE GENOMIC DNA]</scope>
    <source>
        <strain evidence="3 4">CGMCC 1.6117</strain>
    </source>
</reference>
<dbReference type="SUPFAM" id="SSF56349">
    <property type="entry name" value="DNA breaking-rejoining enzymes"/>
    <property type="match status" value="1"/>
</dbReference>
<dbReference type="Gene3D" id="1.10.443.10">
    <property type="entry name" value="Intergrase catalytic core"/>
    <property type="match status" value="1"/>
</dbReference>
<evidence type="ECO:0000313" key="4">
    <source>
        <dbReference type="Proteomes" id="UP000182312"/>
    </source>
</evidence>
<feature type="domain" description="Tyr recombinase" evidence="2">
    <location>
        <begin position="22"/>
        <end position="166"/>
    </location>
</feature>
<gene>
    <name evidence="3" type="ORF">SAMN04487972_101254</name>
</gene>
<keyword evidence="1" id="KW-0233">DNA recombination</keyword>
<dbReference type="OrthoDB" id="7510934at2"/>
<dbReference type="InterPro" id="IPR013762">
    <property type="entry name" value="Integrase-like_cat_sf"/>
</dbReference>
<name>A0A1I0SIA1_9RHOB</name>
<dbReference type="RefSeq" id="WP_074947993.1">
    <property type="nucleotide sequence ID" value="NZ_FOJO01000001.1"/>
</dbReference>
<accession>A0A1I0SIA1</accession>
<dbReference type="Pfam" id="PF00589">
    <property type="entry name" value="Phage_integrase"/>
    <property type="match status" value="1"/>
</dbReference>
<evidence type="ECO:0000313" key="3">
    <source>
        <dbReference type="EMBL" id="SFA39157.1"/>
    </source>
</evidence>
<organism evidence="3 4">
    <name type="scientific">Paracoccus halophilus</name>
    <dbReference type="NCBI Taxonomy" id="376733"/>
    <lineage>
        <taxon>Bacteria</taxon>
        <taxon>Pseudomonadati</taxon>
        <taxon>Pseudomonadota</taxon>
        <taxon>Alphaproteobacteria</taxon>
        <taxon>Rhodobacterales</taxon>
        <taxon>Paracoccaceae</taxon>
        <taxon>Paracoccus</taxon>
    </lineage>
</organism>
<dbReference type="AlphaFoldDB" id="A0A1I0SIA1"/>
<protein>
    <submittedName>
        <fullName evidence="3">Phage integrase family protein</fullName>
    </submittedName>
</protein>
<dbReference type="GO" id="GO:0015074">
    <property type="term" value="P:DNA integration"/>
    <property type="evidence" value="ECO:0007669"/>
    <property type="project" value="InterPro"/>
</dbReference>
<proteinExistence type="predicted"/>
<sequence>MNGWLQAEQDAGRISDVVWVADTTAGRVGDMNWLGTDNLESDQGGEYVAYQQQKRGSKLVSVPVQDLLRAELAHHDLSARDTFLVNEYGRPFALPAAMGNKVRDWIIEAGLCVEDPRTKVKKATRSQHGIRKSVAVAMASNDATVIEIMALLGHSEMKTTQVYVEQVNRRKLAASGRIKMSNMDHGLGGAVHNPEKIQENQYKIGVSGSP</sequence>
<dbReference type="EMBL" id="FOJO01000001">
    <property type="protein sequence ID" value="SFA39157.1"/>
    <property type="molecule type" value="Genomic_DNA"/>
</dbReference>
<dbReference type="GO" id="GO:0003677">
    <property type="term" value="F:DNA binding"/>
    <property type="evidence" value="ECO:0007669"/>
    <property type="project" value="InterPro"/>
</dbReference>